<dbReference type="AlphaFoldDB" id="A0A8S0FMZ7"/>
<dbReference type="InterPro" id="IPR010918">
    <property type="entry name" value="PurM-like_C_dom"/>
</dbReference>
<evidence type="ECO:0000313" key="2">
    <source>
        <dbReference type="EMBL" id="BBU81875.1"/>
    </source>
</evidence>
<proteinExistence type="predicted"/>
<dbReference type="EMBL" id="AP022360">
    <property type="protein sequence ID" value="BBU81875.1"/>
    <property type="molecule type" value="Genomic_DNA"/>
</dbReference>
<dbReference type="FunFam" id="3.90.650.10:FF:000005">
    <property type="entry name" value="Phosphoribosylformylglycinamidine synthase"/>
    <property type="match status" value="1"/>
</dbReference>
<dbReference type="GO" id="GO:0004642">
    <property type="term" value="F:phosphoribosylformylglycinamidine synthase activity"/>
    <property type="evidence" value="ECO:0007669"/>
    <property type="project" value="TreeGrafter"/>
</dbReference>
<evidence type="ECO:0000313" key="3">
    <source>
        <dbReference type="Proteomes" id="UP000467488"/>
    </source>
</evidence>
<dbReference type="GO" id="GO:0006164">
    <property type="term" value="P:purine nucleotide biosynthetic process"/>
    <property type="evidence" value="ECO:0007669"/>
    <property type="project" value="TreeGrafter"/>
</dbReference>
<dbReference type="SUPFAM" id="SSF56042">
    <property type="entry name" value="PurM C-terminal domain-like"/>
    <property type="match status" value="1"/>
</dbReference>
<evidence type="ECO:0000259" key="1">
    <source>
        <dbReference type="Pfam" id="PF02769"/>
    </source>
</evidence>
<dbReference type="Pfam" id="PF02769">
    <property type="entry name" value="AIRS_C"/>
    <property type="match status" value="1"/>
</dbReference>
<dbReference type="Gene3D" id="3.90.650.10">
    <property type="entry name" value="PurM-like C-terminal domain"/>
    <property type="match status" value="1"/>
</dbReference>
<gene>
    <name evidence="2" type="ORF">EIMP300_32750</name>
</gene>
<sequence length="222" mass="23782">MISAFARVEDVRHTITPQLSTEDNALLLIDLGKGNNALGATALAQVYRQLGDKPADVRDVAQLKGFYDAIQALVAQRKLLAYHDRSDGGLLVTLAEMAFAGHCGIDADIASLGDDRLAALFNEELGAVIQVRAADREAVEAVLAQHGLADCVHYVGQAVSGDRFVTHAARWLLPTGRLYLAKAAPRCVSGGQKLPGRCSACVTTRSVPIRNTRRNQTTPIRA</sequence>
<dbReference type="PANTHER" id="PTHR10099:SF1">
    <property type="entry name" value="PHOSPHORIBOSYLFORMYLGLYCINAMIDINE SYNTHASE"/>
    <property type="match status" value="1"/>
</dbReference>
<dbReference type="Proteomes" id="UP000467488">
    <property type="component" value="Chromosome"/>
</dbReference>
<dbReference type="GO" id="GO:0005737">
    <property type="term" value="C:cytoplasm"/>
    <property type="evidence" value="ECO:0007669"/>
    <property type="project" value="TreeGrafter"/>
</dbReference>
<feature type="domain" description="PurM-like C-terminal" evidence="1">
    <location>
        <begin position="25"/>
        <end position="165"/>
    </location>
</feature>
<dbReference type="InterPro" id="IPR036676">
    <property type="entry name" value="PurM-like_C_sf"/>
</dbReference>
<dbReference type="PANTHER" id="PTHR10099">
    <property type="entry name" value="PHOSPHORIBOSYLFORMYLGLYCINAMIDINE SYNTHASE"/>
    <property type="match status" value="1"/>
</dbReference>
<protein>
    <recommendedName>
        <fullName evidence="1">PurM-like C-terminal domain-containing protein</fullName>
    </recommendedName>
</protein>
<reference evidence="2 3" key="1">
    <citation type="submission" date="2020-01" db="EMBL/GenBank/DDBJ databases">
        <title>Dynamics of blaIMP-6 dissemination in carbapenem resistant Enterobacteriacea isolated from regional surveillance in Osaka, Japan.</title>
        <authorList>
            <person name="Abe R."/>
            <person name="Akeda Y."/>
            <person name="Sugawara Y."/>
            <person name="Yamamoto N."/>
            <person name="Tomono K."/>
            <person name="Takeuchi D."/>
            <person name="Kawahara R."/>
            <person name="Hamada S."/>
        </authorList>
    </citation>
    <scope>NUCLEOTIDE SEQUENCE [LARGE SCALE GENOMIC DNA]</scope>
    <source>
        <strain evidence="2 3">E300</strain>
    </source>
</reference>
<accession>A0A8S0FMZ7</accession>
<name>A0A8S0FMZ7_ECOLX</name>
<organism evidence="2 3">
    <name type="scientific">Escherichia coli</name>
    <dbReference type="NCBI Taxonomy" id="562"/>
    <lineage>
        <taxon>Bacteria</taxon>
        <taxon>Pseudomonadati</taxon>
        <taxon>Pseudomonadota</taxon>
        <taxon>Gammaproteobacteria</taxon>
        <taxon>Enterobacterales</taxon>
        <taxon>Enterobacteriaceae</taxon>
        <taxon>Escherichia</taxon>
    </lineage>
</organism>